<sequence>MSDKPAPFTDSRNKLTIYKITVIYAAFYVLMKVYSIVVESLWVLPNLIISLPVVIVGIVAWWHLKKNKTFWWFIIISIIVVSAVRYFEADWVVWLNQNL</sequence>
<reference evidence="2 3" key="1">
    <citation type="submission" date="2019-04" db="EMBL/GenBank/DDBJ databases">
        <title>Psychroflexus halotolerans sp. nov., isolated from a marine solar saltern.</title>
        <authorList>
            <person name="Feng X."/>
        </authorList>
    </citation>
    <scope>NUCLEOTIDE SEQUENCE [LARGE SCALE GENOMIC DNA]</scope>
    <source>
        <strain evidence="2 3">WDS2C27</strain>
    </source>
</reference>
<evidence type="ECO:0000256" key="1">
    <source>
        <dbReference type="SAM" id="Phobius"/>
    </source>
</evidence>
<feature type="transmembrane region" description="Helical" evidence="1">
    <location>
        <begin position="69"/>
        <end position="87"/>
    </location>
</feature>
<accession>A0A4U5TNQ0</accession>
<gene>
    <name evidence="2" type="ORF">FCN74_11055</name>
</gene>
<name>A0A4U5TNQ0_9FLAO</name>
<organism evidence="2 3">
    <name type="scientific">Mesohalobacter halotolerans</name>
    <dbReference type="NCBI Taxonomy" id="1883405"/>
    <lineage>
        <taxon>Bacteria</taxon>
        <taxon>Pseudomonadati</taxon>
        <taxon>Bacteroidota</taxon>
        <taxon>Flavobacteriia</taxon>
        <taxon>Flavobacteriales</taxon>
        <taxon>Flavobacteriaceae</taxon>
        <taxon>Mesohalobacter</taxon>
    </lineage>
</organism>
<keyword evidence="1" id="KW-1133">Transmembrane helix</keyword>
<dbReference type="OrthoDB" id="1366637at2"/>
<proteinExistence type="predicted"/>
<keyword evidence="3" id="KW-1185">Reference proteome</keyword>
<feature type="transmembrane region" description="Helical" evidence="1">
    <location>
        <begin position="43"/>
        <end position="62"/>
    </location>
</feature>
<dbReference type="Proteomes" id="UP000306552">
    <property type="component" value="Unassembled WGS sequence"/>
</dbReference>
<keyword evidence="1" id="KW-0812">Transmembrane</keyword>
<comment type="caution">
    <text evidence="2">The sequence shown here is derived from an EMBL/GenBank/DDBJ whole genome shotgun (WGS) entry which is preliminary data.</text>
</comment>
<dbReference type="AlphaFoldDB" id="A0A4U5TNQ0"/>
<evidence type="ECO:0000313" key="3">
    <source>
        <dbReference type="Proteomes" id="UP000306552"/>
    </source>
</evidence>
<protein>
    <submittedName>
        <fullName evidence="2">Uncharacterized protein</fullName>
    </submittedName>
</protein>
<dbReference type="EMBL" id="SWMU01000005">
    <property type="protein sequence ID" value="TKS55483.1"/>
    <property type="molecule type" value="Genomic_DNA"/>
</dbReference>
<keyword evidence="1" id="KW-0472">Membrane</keyword>
<evidence type="ECO:0000313" key="2">
    <source>
        <dbReference type="EMBL" id="TKS55483.1"/>
    </source>
</evidence>
<dbReference type="RefSeq" id="WP_138932668.1">
    <property type="nucleotide sequence ID" value="NZ_SWMU01000005.1"/>
</dbReference>
<feature type="transmembrane region" description="Helical" evidence="1">
    <location>
        <begin position="20"/>
        <end position="37"/>
    </location>
</feature>